<protein>
    <submittedName>
        <fullName evidence="2">NAD-dependent epimerase/dehydratase family protein</fullName>
    </submittedName>
</protein>
<dbReference type="PANTHER" id="PTHR48079:SF6">
    <property type="entry name" value="NAD(P)-BINDING DOMAIN-CONTAINING PROTEIN-RELATED"/>
    <property type="match status" value="1"/>
</dbReference>
<dbReference type="SUPFAM" id="SSF51735">
    <property type="entry name" value="NAD(P)-binding Rossmann-fold domains"/>
    <property type="match status" value="1"/>
</dbReference>
<comment type="caution">
    <text evidence="2">The sequence shown here is derived from an EMBL/GenBank/DDBJ whole genome shotgun (WGS) entry which is preliminary data.</text>
</comment>
<dbReference type="Pfam" id="PF01370">
    <property type="entry name" value="Epimerase"/>
    <property type="match status" value="1"/>
</dbReference>
<dbReference type="Proteomes" id="UP001500767">
    <property type="component" value="Unassembled WGS sequence"/>
</dbReference>
<dbReference type="RefSeq" id="WP_204911309.1">
    <property type="nucleotide sequence ID" value="NZ_BAAAYR010000001.1"/>
</dbReference>
<gene>
    <name evidence="2" type="ORF">GCM10022197_17890</name>
</gene>
<reference evidence="3" key="1">
    <citation type="journal article" date="2019" name="Int. J. Syst. Evol. Microbiol.">
        <title>The Global Catalogue of Microorganisms (GCM) 10K type strain sequencing project: providing services to taxonomists for standard genome sequencing and annotation.</title>
        <authorList>
            <consortium name="The Broad Institute Genomics Platform"/>
            <consortium name="The Broad Institute Genome Sequencing Center for Infectious Disease"/>
            <person name="Wu L."/>
            <person name="Ma J."/>
        </authorList>
    </citation>
    <scope>NUCLEOTIDE SEQUENCE [LARGE SCALE GENOMIC DNA]</scope>
    <source>
        <strain evidence="3">JCM 16540</strain>
    </source>
</reference>
<dbReference type="EMBL" id="BAAAYR010000001">
    <property type="protein sequence ID" value="GAA3562702.1"/>
    <property type="molecule type" value="Genomic_DNA"/>
</dbReference>
<evidence type="ECO:0000259" key="1">
    <source>
        <dbReference type="Pfam" id="PF01370"/>
    </source>
</evidence>
<organism evidence="2 3">
    <name type="scientific">Microlunatus spumicola</name>
    <dbReference type="NCBI Taxonomy" id="81499"/>
    <lineage>
        <taxon>Bacteria</taxon>
        <taxon>Bacillati</taxon>
        <taxon>Actinomycetota</taxon>
        <taxon>Actinomycetes</taxon>
        <taxon>Propionibacteriales</taxon>
        <taxon>Propionibacteriaceae</taxon>
        <taxon>Microlunatus</taxon>
    </lineage>
</organism>
<dbReference type="InterPro" id="IPR051783">
    <property type="entry name" value="NAD(P)-dependent_oxidoreduct"/>
</dbReference>
<evidence type="ECO:0000313" key="3">
    <source>
        <dbReference type="Proteomes" id="UP001500767"/>
    </source>
</evidence>
<dbReference type="Gene3D" id="3.40.50.720">
    <property type="entry name" value="NAD(P)-binding Rossmann-like Domain"/>
    <property type="match status" value="1"/>
</dbReference>
<feature type="domain" description="NAD-dependent epimerase/dehydratase" evidence="1">
    <location>
        <begin position="14"/>
        <end position="218"/>
    </location>
</feature>
<dbReference type="InterPro" id="IPR036291">
    <property type="entry name" value="NAD(P)-bd_dom_sf"/>
</dbReference>
<name>A0ABP6X885_9ACTN</name>
<sequence>MSEQQSSRGTRRAVVVGAGPVGREAARVLTEAGHQVSVVSRSGRSSGVEGVTAVAADASDPAALARVVEGADALLNCANPKDYTVWEEVWPPLAASLLSTAERTGATLVTAASLYPYGPVDGPATEGMPDVATDHKGRLRARMWAEAKAAHDAGRLHAVEVRASDYLGAGVGQNGHVSRHVPTALKGRAAWMIGDPDLPHTFTDVTDMARTLAAVAFAPETWGRVWHAVSAAPSTQRAALNGSLVAAGAAPVKVHGLPIPVVRAIGLASPQMRELGQLGYIFGRPYVMDSSRTQAALGLAPSPWEDTLRRTGEGNR</sequence>
<accession>A0ABP6X885</accession>
<evidence type="ECO:0000313" key="2">
    <source>
        <dbReference type="EMBL" id="GAA3562702.1"/>
    </source>
</evidence>
<dbReference type="InterPro" id="IPR001509">
    <property type="entry name" value="Epimerase_deHydtase"/>
</dbReference>
<keyword evidence="3" id="KW-1185">Reference proteome</keyword>
<dbReference type="PANTHER" id="PTHR48079">
    <property type="entry name" value="PROTEIN YEEZ"/>
    <property type="match status" value="1"/>
</dbReference>
<proteinExistence type="predicted"/>